<protein>
    <submittedName>
        <fullName evidence="2">Uncharacterized protein</fullName>
    </submittedName>
</protein>
<reference evidence="2" key="1">
    <citation type="submission" date="2021-02" db="EMBL/GenBank/DDBJ databases">
        <authorList>
            <person name="Nowell W R."/>
        </authorList>
    </citation>
    <scope>NUCLEOTIDE SEQUENCE</scope>
</reference>
<dbReference type="EMBL" id="CAJOBI010034154">
    <property type="protein sequence ID" value="CAF4289351.1"/>
    <property type="molecule type" value="Genomic_DNA"/>
</dbReference>
<dbReference type="AlphaFoldDB" id="A0A8S2TMH8"/>
<sequence>MGVEEEKGDDEALVICTGKLVDVWFGSNGKEEEEEEENV</sequence>
<dbReference type="EMBL" id="CAJOBH010015212">
    <property type="protein sequence ID" value="CAF4185926.1"/>
    <property type="molecule type" value="Genomic_DNA"/>
</dbReference>
<feature type="non-terminal residue" evidence="2">
    <location>
        <position position="39"/>
    </location>
</feature>
<evidence type="ECO:0000313" key="4">
    <source>
        <dbReference type="Proteomes" id="UP000676336"/>
    </source>
</evidence>
<evidence type="ECO:0000313" key="3">
    <source>
        <dbReference type="EMBL" id="CAF4309686.1"/>
    </source>
</evidence>
<name>A0A8S2TMH8_9BILA</name>
<accession>A0A8S2TMH8</accession>
<organism evidence="2 4">
    <name type="scientific">Rotaria magnacalcarata</name>
    <dbReference type="NCBI Taxonomy" id="392030"/>
    <lineage>
        <taxon>Eukaryota</taxon>
        <taxon>Metazoa</taxon>
        <taxon>Spiralia</taxon>
        <taxon>Gnathifera</taxon>
        <taxon>Rotifera</taxon>
        <taxon>Eurotatoria</taxon>
        <taxon>Bdelloidea</taxon>
        <taxon>Philodinida</taxon>
        <taxon>Philodinidae</taxon>
        <taxon>Rotaria</taxon>
    </lineage>
</organism>
<dbReference type="Proteomes" id="UP000681967">
    <property type="component" value="Unassembled WGS sequence"/>
</dbReference>
<evidence type="ECO:0000313" key="2">
    <source>
        <dbReference type="EMBL" id="CAF4289351.1"/>
    </source>
</evidence>
<dbReference type="Proteomes" id="UP000676336">
    <property type="component" value="Unassembled WGS sequence"/>
</dbReference>
<dbReference type="Proteomes" id="UP000681720">
    <property type="component" value="Unassembled WGS sequence"/>
</dbReference>
<proteinExistence type="predicted"/>
<evidence type="ECO:0000313" key="1">
    <source>
        <dbReference type="EMBL" id="CAF4185926.1"/>
    </source>
</evidence>
<gene>
    <name evidence="1" type="ORF">BYL167_LOCUS23023</name>
    <name evidence="3" type="ORF">GIL414_LOCUS26216</name>
    <name evidence="2" type="ORF">SMN809_LOCUS25595</name>
</gene>
<dbReference type="EMBL" id="CAJOBJ010037772">
    <property type="protein sequence ID" value="CAF4309686.1"/>
    <property type="molecule type" value="Genomic_DNA"/>
</dbReference>
<comment type="caution">
    <text evidence="2">The sequence shown here is derived from an EMBL/GenBank/DDBJ whole genome shotgun (WGS) entry which is preliminary data.</text>
</comment>